<feature type="domain" description="Teneurin-like YD-shell" evidence="2">
    <location>
        <begin position="429"/>
        <end position="565"/>
    </location>
</feature>
<organism evidence="3">
    <name type="scientific">Caulobacter sp. (strain K31)</name>
    <dbReference type="NCBI Taxonomy" id="366602"/>
    <lineage>
        <taxon>Bacteria</taxon>
        <taxon>Pseudomonadati</taxon>
        <taxon>Pseudomonadota</taxon>
        <taxon>Alphaproteobacteria</taxon>
        <taxon>Caulobacterales</taxon>
        <taxon>Caulobacteraceae</taxon>
        <taxon>Caulobacter</taxon>
    </lineage>
</organism>
<name>B0SXS0_CAUSK</name>
<gene>
    <name evidence="3" type="ordered locus">Caul_4158</name>
</gene>
<dbReference type="PANTHER" id="PTHR32305:SF15">
    <property type="entry name" value="PROTEIN RHSA-RELATED"/>
    <property type="match status" value="1"/>
</dbReference>
<dbReference type="NCBIfam" id="TIGR01643">
    <property type="entry name" value="YD_repeat_2x"/>
    <property type="match status" value="3"/>
</dbReference>
<dbReference type="AlphaFoldDB" id="B0SXS0"/>
<dbReference type="HOGENOM" id="CLU_003684_0_1_5"/>
<dbReference type="EMBL" id="CP000927">
    <property type="protein sequence ID" value="ABZ73282.1"/>
    <property type="molecule type" value="Genomic_DNA"/>
</dbReference>
<feature type="domain" description="Teneurin-like YD-shell" evidence="2">
    <location>
        <begin position="701"/>
        <end position="1000"/>
    </location>
</feature>
<dbReference type="PANTHER" id="PTHR32305">
    <property type="match status" value="1"/>
</dbReference>
<accession>B0SXS0</accession>
<sequence length="1198" mass="128641">MSFTWRTATYMGSGGATATYPIAISEVTLPGGRSISYTYESATTNPVANQVLRLKKVEYKDAAGTVLDSESYGYDNALFKTFVTQVYDSANVLRWKVTYDNQGRATRSEGPNGEQLASVVYSPKALAYSRTVTDALGRSTVYNYTRSSQYVFDSKLVSIQGQATAHCPSSAASMTYGSDKYLKTATDEEGRVTSYVRNAKAQPTSITEGFGTPSAVTRTMTWHATFNVPTQVVEPKLTTDYVYDTQGRLTSMTQKDTTTYTAPYATNGRTRTWTYGWSPSGQLLSVDGPLAGTGDTRSWTYNADGYLATATNELGQVTTVTAWDWRGSPLTIVDANGVSTALTYDIRGRMLTATLDPAGASSQYQFAYNAVGDLTKITLPLGGYLQYTYNDARQLTQVANDRGETVTLTPNAVADPTSRVIEAGSTITAQQTLVYDELGRLIQAIGAGSQTTNLGYDKVSNPTSLTDARGKLFTTAFDPLDRVITQTDPEAHSVRYAYDAADKVTSHKDGRQLETTMIVDGFGQVIQETSPDRGLRKYWYDAAGRLTKLVDGDNEETDYAYDNAGRRTSMSFPGASWETVTYGYDAVAGGNKGAGRLTSVTEESGSTSLTYDAQGRLTQDAKVIQGQAYNVGYAYDANGKVTQITLPSGRIVTYARAVDGQVVAVSTRPSATGAVQNIATSVAYQPFGPLKGLTYGNGLALDQTLDQNYWLTGTKVSATGVTRLDLTFDRNENGQLAGVTDNAATGRSASFGYYDSGRLQYGVGPWGDHSYAYDAAGNRTDTGGVVAYELASSAATNNRVTQVRDANSTVLRNLIYRSGGDLYQDARVGGSTYQYYYNARKRLVVANKDTVDAAYYGYDFRNQRVWRQVLTPTYSSTHYIFDQQGHLLAEHNGDTGAVIKQYIWLDDAPLAVIDKSSGTEVVYYIHTGQIGEPLVMTDDSKAKVWDAYVEPFGRAQVFGTASANIDLRLPGQWAQMESGGLSQNWNRDYDPTLARYVQADRIGLGGGQNLYAYVDGRPTEYSDPDGRIPLPLITGAIGAVIGGGSNILGQLYMNGGDFSCINWKNVGVATLVGGVTGALAPFYGTTLYGAAALGAYGNFAQYTGTQMVNGDSLSLGGMGWSLGTGAVGGAIGGKFVAPGMRFNPNSPFLDGGLARALNDSHNLSKLLAPSALVRNFGGAAPGSVDWPPIPGSARCSCR</sequence>
<dbReference type="InterPro" id="IPR056823">
    <property type="entry name" value="TEN-like_YD-shell"/>
</dbReference>
<evidence type="ECO:0000313" key="3">
    <source>
        <dbReference type="EMBL" id="ABZ73282.1"/>
    </source>
</evidence>
<dbReference type="STRING" id="366602.Caul_4158"/>
<dbReference type="InterPro" id="IPR050708">
    <property type="entry name" value="T6SS_VgrG/RHS"/>
</dbReference>
<dbReference type="Pfam" id="PF25023">
    <property type="entry name" value="TEN_YD-shell"/>
    <property type="match status" value="2"/>
</dbReference>
<dbReference type="OrthoDB" id="6057489at2"/>
<dbReference type="InterPro" id="IPR006530">
    <property type="entry name" value="YD"/>
</dbReference>
<proteinExistence type="predicted"/>
<evidence type="ECO:0000256" key="1">
    <source>
        <dbReference type="ARBA" id="ARBA00022737"/>
    </source>
</evidence>
<reference evidence="3" key="1">
    <citation type="submission" date="2008-01" db="EMBL/GenBank/DDBJ databases">
        <title>Complete sequence of chromosome of Caulobacter sp. K31.</title>
        <authorList>
            <consortium name="US DOE Joint Genome Institute"/>
            <person name="Copeland A."/>
            <person name="Lucas S."/>
            <person name="Lapidus A."/>
            <person name="Barry K."/>
            <person name="Glavina del Rio T."/>
            <person name="Dalin E."/>
            <person name="Tice H."/>
            <person name="Pitluck S."/>
            <person name="Bruce D."/>
            <person name="Goodwin L."/>
            <person name="Thompson L.S."/>
            <person name="Brettin T."/>
            <person name="Detter J.C."/>
            <person name="Han C."/>
            <person name="Schmutz J."/>
            <person name="Larimer F."/>
            <person name="Land M."/>
            <person name="Hauser L."/>
            <person name="Kyrpides N."/>
            <person name="Kim E."/>
            <person name="Stephens C."/>
            <person name="Richardson P."/>
        </authorList>
    </citation>
    <scope>NUCLEOTIDE SEQUENCE [LARGE SCALE GENOMIC DNA]</scope>
    <source>
        <strain evidence="3">K31</strain>
    </source>
</reference>
<dbReference type="Gene3D" id="2.180.10.10">
    <property type="entry name" value="RHS repeat-associated core"/>
    <property type="match status" value="3"/>
</dbReference>
<dbReference type="eggNOG" id="COG3209">
    <property type="taxonomic scope" value="Bacteria"/>
</dbReference>
<dbReference type="NCBIfam" id="TIGR03696">
    <property type="entry name" value="Rhs_assc_core"/>
    <property type="match status" value="1"/>
</dbReference>
<dbReference type="InterPro" id="IPR031325">
    <property type="entry name" value="RHS_repeat"/>
</dbReference>
<evidence type="ECO:0000259" key="2">
    <source>
        <dbReference type="Pfam" id="PF25023"/>
    </source>
</evidence>
<protein>
    <submittedName>
        <fullName evidence="3">YD repeat protein</fullName>
    </submittedName>
</protein>
<keyword evidence="1" id="KW-0677">Repeat</keyword>
<dbReference type="InterPro" id="IPR022385">
    <property type="entry name" value="Rhs_assc_core"/>
</dbReference>
<dbReference type="KEGG" id="cak:Caul_4158"/>
<dbReference type="Pfam" id="PF05593">
    <property type="entry name" value="RHS_repeat"/>
    <property type="match status" value="2"/>
</dbReference>